<keyword evidence="6 7" id="KW-0460">Magnesium</keyword>
<keyword evidence="4 7" id="KW-0479">Metal-binding</keyword>
<dbReference type="GO" id="GO:0006020">
    <property type="term" value="P:inositol metabolic process"/>
    <property type="evidence" value="ECO:0007669"/>
    <property type="project" value="TreeGrafter"/>
</dbReference>
<dbReference type="EMBL" id="SGBD01000001">
    <property type="protein sequence ID" value="RZD15528.1"/>
    <property type="molecule type" value="Genomic_DNA"/>
</dbReference>
<dbReference type="PRINTS" id="PR00377">
    <property type="entry name" value="IMPHPHTASES"/>
</dbReference>
<comment type="cofactor">
    <cofactor evidence="2 7 8">
        <name>Mg(2+)</name>
        <dbReference type="ChEBI" id="CHEBI:18420"/>
    </cofactor>
</comment>
<dbReference type="PANTHER" id="PTHR20854:SF4">
    <property type="entry name" value="INOSITOL-1-MONOPHOSPHATASE-RELATED"/>
    <property type="match status" value="1"/>
</dbReference>
<feature type="binding site" evidence="7">
    <location>
        <position position="212"/>
    </location>
    <ligand>
        <name>Mg(2+)</name>
        <dbReference type="ChEBI" id="CHEBI:18420"/>
        <label>1</label>
        <note>catalytic</note>
    </ligand>
</feature>
<dbReference type="PROSITE" id="PS00629">
    <property type="entry name" value="IMP_1"/>
    <property type="match status" value="1"/>
</dbReference>
<comment type="similarity">
    <text evidence="3 8">Belongs to the inositol monophosphatase superfamily.</text>
</comment>
<dbReference type="InterPro" id="IPR020550">
    <property type="entry name" value="Inositol_monophosphatase_CS"/>
</dbReference>
<dbReference type="Gene3D" id="3.40.190.80">
    <property type="match status" value="1"/>
</dbReference>
<proteinExistence type="inferred from homology"/>
<evidence type="ECO:0000256" key="5">
    <source>
        <dbReference type="ARBA" id="ARBA00022801"/>
    </source>
</evidence>
<protein>
    <recommendedName>
        <fullName evidence="8">Inositol-1-monophosphatase</fullName>
        <ecNumber evidence="8">3.1.3.25</ecNumber>
    </recommendedName>
</protein>
<comment type="catalytic activity">
    <reaction evidence="1 8">
        <text>a myo-inositol phosphate + H2O = myo-inositol + phosphate</text>
        <dbReference type="Rhea" id="RHEA:24056"/>
        <dbReference type="ChEBI" id="CHEBI:15377"/>
        <dbReference type="ChEBI" id="CHEBI:17268"/>
        <dbReference type="ChEBI" id="CHEBI:43474"/>
        <dbReference type="ChEBI" id="CHEBI:84139"/>
        <dbReference type="EC" id="3.1.3.25"/>
    </reaction>
</comment>
<dbReference type="AlphaFoldDB" id="A0A519BE47"/>
<name>A0A519BE47_9DELT</name>
<evidence type="ECO:0000313" key="9">
    <source>
        <dbReference type="EMBL" id="RZD15528.1"/>
    </source>
</evidence>
<accession>A0A519BE47</accession>
<feature type="binding site" evidence="7">
    <location>
        <position position="84"/>
    </location>
    <ligand>
        <name>Mg(2+)</name>
        <dbReference type="ChEBI" id="CHEBI:18420"/>
        <label>1</label>
        <note>catalytic</note>
    </ligand>
</feature>
<organism evidence="9 10">
    <name type="scientific">Candidatus Acidulodesulfobacterium ferriphilum</name>
    <dbReference type="NCBI Taxonomy" id="2597223"/>
    <lineage>
        <taxon>Bacteria</taxon>
        <taxon>Deltaproteobacteria</taxon>
        <taxon>Candidatus Acidulodesulfobacterales</taxon>
        <taxon>Candidatus Acidulodesulfobacterium</taxon>
    </lineage>
</organism>
<dbReference type="SUPFAM" id="SSF56655">
    <property type="entry name" value="Carbohydrate phosphatase"/>
    <property type="match status" value="1"/>
</dbReference>
<comment type="caution">
    <text evidence="9">The sequence shown here is derived from an EMBL/GenBank/DDBJ whole genome shotgun (WGS) entry which is preliminary data.</text>
</comment>
<reference evidence="9 10" key="1">
    <citation type="submission" date="2019-01" db="EMBL/GenBank/DDBJ databases">
        <title>Insights into ecological role of a new deltaproteobacterial order Candidatus Sinidesulfobacterales (Sva0485) by metagenomics and metatranscriptomics.</title>
        <authorList>
            <person name="Tan S."/>
            <person name="Liu J."/>
            <person name="Fang Y."/>
            <person name="Hedlund B.P."/>
            <person name="Lian Z.H."/>
            <person name="Huang L.Y."/>
            <person name="Li J.T."/>
            <person name="Huang L.N."/>
            <person name="Li W.J."/>
            <person name="Jiang H.C."/>
            <person name="Dong H.L."/>
            <person name="Shu W.S."/>
        </authorList>
    </citation>
    <scope>NUCLEOTIDE SEQUENCE [LARGE SCALE GENOMIC DNA]</scope>
    <source>
        <strain evidence="9">AP3</strain>
    </source>
</reference>
<dbReference type="InterPro" id="IPR022337">
    <property type="entry name" value="Inositol_monophosphatase_SuhB"/>
</dbReference>
<dbReference type="FunFam" id="3.30.540.10:FF:000003">
    <property type="entry name" value="Inositol-1-monophosphatase"/>
    <property type="match status" value="1"/>
</dbReference>
<evidence type="ECO:0000256" key="8">
    <source>
        <dbReference type="RuleBase" id="RU364068"/>
    </source>
</evidence>
<dbReference type="Gene3D" id="3.30.540.10">
    <property type="entry name" value="Fructose-1,6-Bisphosphatase, subunit A, domain 1"/>
    <property type="match status" value="1"/>
</dbReference>
<sequence>MDMEKFLDFAVSLAKDCGKIISKSFRKTHSIKYKGPVDIVTEVDIASQHLAVGGIKKAFPHHSILAEEENTLISNETKFKWIIDPLDGTTNYAHGVPIFCFSIALEVDSEVVLGCAYNPVLNELFYALSGQGAYFNGKKVNVSKNDCFEKSLLSTGFPYDKKTNPDNNFDHFRDISISVRGIRRLGSAVLDLCYTAAGFLDGYWELNLNPWDMASGSLMVKEAGGIISDFCQKPLNIYNRRILASNGLIHDKLSKILCG</sequence>
<dbReference type="PROSITE" id="PS00630">
    <property type="entry name" value="IMP_2"/>
    <property type="match status" value="1"/>
</dbReference>
<keyword evidence="5 8" id="KW-0378">Hydrolase</keyword>
<feature type="binding site" evidence="7">
    <location>
        <position position="87"/>
    </location>
    <ligand>
        <name>Mg(2+)</name>
        <dbReference type="ChEBI" id="CHEBI:18420"/>
        <label>1</label>
        <note>catalytic</note>
    </ligand>
</feature>
<dbReference type="PANTHER" id="PTHR20854">
    <property type="entry name" value="INOSITOL MONOPHOSPHATASE"/>
    <property type="match status" value="1"/>
</dbReference>
<gene>
    <name evidence="9" type="ORF">EVJ47_00885</name>
</gene>
<dbReference type="GO" id="GO:0046854">
    <property type="term" value="P:phosphatidylinositol phosphate biosynthetic process"/>
    <property type="evidence" value="ECO:0007669"/>
    <property type="project" value="InterPro"/>
</dbReference>
<evidence type="ECO:0000256" key="3">
    <source>
        <dbReference type="ARBA" id="ARBA00009759"/>
    </source>
</evidence>
<dbReference type="Proteomes" id="UP000320813">
    <property type="component" value="Unassembled WGS sequence"/>
</dbReference>
<evidence type="ECO:0000256" key="7">
    <source>
        <dbReference type="PIRSR" id="PIRSR600760-2"/>
    </source>
</evidence>
<dbReference type="InterPro" id="IPR020583">
    <property type="entry name" value="Inositol_monoP_metal-BS"/>
</dbReference>
<dbReference type="EC" id="3.1.3.25" evidence="8"/>
<feature type="binding site" evidence="7">
    <location>
        <position position="67"/>
    </location>
    <ligand>
        <name>Mg(2+)</name>
        <dbReference type="ChEBI" id="CHEBI:18420"/>
        <label>1</label>
        <note>catalytic</note>
    </ligand>
</feature>
<evidence type="ECO:0000256" key="1">
    <source>
        <dbReference type="ARBA" id="ARBA00001033"/>
    </source>
</evidence>
<dbReference type="GO" id="GO:0008934">
    <property type="term" value="F:inositol monophosphate 1-phosphatase activity"/>
    <property type="evidence" value="ECO:0007669"/>
    <property type="project" value="InterPro"/>
</dbReference>
<evidence type="ECO:0000313" key="10">
    <source>
        <dbReference type="Proteomes" id="UP000320813"/>
    </source>
</evidence>
<dbReference type="GO" id="GO:0046872">
    <property type="term" value="F:metal ion binding"/>
    <property type="evidence" value="ECO:0007669"/>
    <property type="project" value="UniProtKB-KW"/>
</dbReference>
<dbReference type="PRINTS" id="PR01959">
    <property type="entry name" value="SBIMPHPHTASE"/>
</dbReference>
<feature type="binding site" evidence="7">
    <location>
        <position position="86"/>
    </location>
    <ligand>
        <name>Mg(2+)</name>
        <dbReference type="ChEBI" id="CHEBI:18420"/>
        <label>1</label>
        <note>catalytic</note>
    </ligand>
</feature>
<dbReference type="GO" id="GO:0007165">
    <property type="term" value="P:signal transduction"/>
    <property type="evidence" value="ECO:0007669"/>
    <property type="project" value="TreeGrafter"/>
</dbReference>
<dbReference type="InterPro" id="IPR000760">
    <property type="entry name" value="Inositol_monophosphatase-like"/>
</dbReference>
<dbReference type="CDD" id="cd01639">
    <property type="entry name" value="IMPase"/>
    <property type="match status" value="1"/>
</dbReference>
<dbReference type="InterPro" id="IPR033942">
    <property type="entry name" value="IMPase"/>
</dbReference>
<dbReference type="Pfam" id="PF00459">
    <property type="entry name" value="Inositol_P"/>
    <property type="match status" value="1"/>
</dbReference>
<evidence type="ECO:0000256" key="6">
    <source>
        <dbReference type="ARBA" id="ARBA00022842"/>
    </source>
</evidence>
<evidence type="ECO:0000256" key="4">
    <source>
        <dbReference type="ARBA" id="ARBA00022723"/>
    </source>
</evidence>
<evidence type="ECO:0000256" key="2">
    <source>
        <dbReference type="ARBA" id="ARBA00001946"/>
    </source>
</evidence>